<gene>
    <name evidence="2" type="ORF">LQE92_04815</name>
</gene>
<dbReference type="EMBL" id="JAJNOR010000001">
    <property type="protein sequence ID" value="MCD2491948.1"/>
    <property type="molecule type" value="Genomic_DNA"/>
</dbReference>
<organism evidence="2 3">
    <name type="scientific">Lientehia hominis</name>
    <dbReference type="NCBI Taxonomy" id="2897778"/>
    <lineage>
        <taxon>Bacteria</taxon>
        <taxon>Bacillati</taxon>
        <taxon>Bacillota</taxon>
        <taxon>Clostridia</taxon>
        <taxon>Lachnospirales</taxon>
        <taxon>Lachnospiraceae</taxon>
        <taxon>Lientehia</taxon>
    </lineage>
</organism>
<sequence>MENIHNSAADRKSAERFRAGLKESAAGQRPMFPQAEGGRNGNTDSVSERTGDGKSSGFPADM</sequence>
<feature type="region of interest" description="Disordered" evidence="1">
    <location>
        <begin position="1"/>
        <end position="62"/>
    </location>
</feature>
<comment type="caution">
    <text evidence="2">The sequence shown here is derived from an EMBL/GenBank/DDBJ whole genome shotgun (WGS) entry which is preliminary data.</text>
</comment>
<name>A0AAP2RJB8_9FIRM</name>
<dbReference type="RefSeq" id="WP_231061835.1">
    <property type="nucleotide sequence ID" value="NZ_JAJNOR010000001.1"/>
</dbReference>
<accession>A0AAP2RJB8</accession>
<keyword evidence="3" id="KW-1185">Reference proteome</keyword>
<proteinExistence type="predicted"/>
<reference evidence="2 3" key="1">
    <citation type="submission" date="2021-11" db="EMBL/GenBank/DDBJ databases">
        <title>Lacrimispora sp. nov. NSJ-141 isolated from human feces.</title>
        <authorList>
            <person name="Abdugheni R."/>
        </authorList>
    </citation>
    <scope>NUCLEOTIDE SEQUENCE [LARGE SCALE GENOMIC DNA]</scope>
    <source>
        <strain evidence="2 3">NSJ-141</strain>
    </source>
</reference>
<evidence type="ECO:0000256" key="1">
    <source>
        <dbReference type="SAM" id="MobiDB-lite"/>
    </source>
</evidence>
<protein>
    <submittedName>
        <fullName evidence="2">Uncharacterized protein</fullName>
    </submittedName>
</protein>
<evidence type="ECO:0000313" key="2">
    <source>
        <dbReference type="EMBL" id="MCD2491948.1"/>
    </source>
</evidence>
<evidence type="ECO:0000313" key="3">
    <source>
        <dbReference type="Proteomes" id="UP001299265"/>
    </source>
</evidence>
<feature type="compositionally biased region" description="Basic and acidic residues" evidence="1">
    <location>
        <begin position="8"/>
        <end position="21"/>
    </location>
</feature>
<dbReference type="Proteomes" id="UP001299265">
    <property type="component" value="Unassembled WGS sequence"/>
</dbReference>
<dbReference type="AlphaFoldDB" id="A0AAP2RJB8"/>